<dbReference type="Pfam" id="PF05368">
    <property type="entry name" value="NmrA"/>
    <property type="match status" value="1"/>
</dbReference>
<dbReference type="PANTHER" id="PTHR47706">
    <property type="entry name" value="NMRA-LIKE FAMILY PROTEIN"/>
    <property type="match status" value="1"/>
</dbReference>
<dbReference type="SUPFAM" id="SSF51735">
    <property type="entry name" value="NAD(P)-binding Rossmann-fold domains"/>
    <property type="match status" value="1"/>
</dbReference>
<feature type="domain" description="NmrA-like" evidence="4">
    <location>
        <begin position="17"/>
        <end position="256"/>
    </location>
</feature>
<dbReference type="PANTHER" id="PTHR47706:SF4">
    <property type="entry name" value="NMRA-LIKE DOMAIN-CONTAINING PROTEIN"/>
    <property type="match status" value="1"/>
</dbReference>
<dbReference type="Gene3D" id="3.90.25.10">
    <property type="entry name" value="UDP-galactose 4-epimerase, domain 1"/>
    <property type="match status" value="1"/>
</dbReference>
<keyword evidence="6" id="KW-1185">Reference proteome</keyword>
<comment type="caution">
    <text evidence="5">The sequence shown here is derived from an EMBL/GenBank/DDBJ whole genome shotgun (WGS) entry which is preliminary data.</text>
</comment>
<dbReference type="InterPro" id="IPR036291">
    <property type="entry name" value="NAD(P)-bd_dom_sf"/>
</dbReference>
<dbReference type="InterPro" id="IPR051609">
    <property type="entry name" value="NmrA/Isoflavone_reductase-like"/>
</dbReference>
<accession>A0A9P7HAC5</accession>
<comment type="similarity">
    <text evidence="1">Belongs to the NmrA-type oxidoreductase family. Isoflavone reductase subfamily.</text>
</comment>
<keyword evidence="3" id="KW-0560">Oxidoreductase</keyword>
<organism evidence="5 6">
    <name type="scientific">Fusarium avenaceum</name>
    <dbReference type="NCBI Taxonomy" id="40199"/>
    <lineage>
        <taxon>Eukaryota</taxon>
        <taxon>Fungi</taxon>
        <taxon>Dikarya</taxon>
        <taxon>Ascomycota</taxon>
        <taxon>Pezizomycotina</taxon>
        <taxon>Sordariomycetes</taxon>
        <taxon>Hypocreomycetidae</taxon>
        <taxon>Hypocreales</taxon>
        <taxon>Nectriaceae</taxon>
        <taxon>Fusarium</taxon>
        <taxon>Fusarium tricinctum species complex</taxon>
    </lineage>
</organism>
<dbReference type="EMBL" id="JAGPUO010000002">
    <property type="protein sequence ID" value="KAG5665019.1"/>
    <property type="molecule type" value="Genomic_DNA"/>
</dbReference>
<evidence type="ECO:0000259" key="4">
    <source>
        <dbReference type="Pfam" id="PF05368"/>
    </source>
</evidence>
<protein>
    <recommendedName>
        <fullName evidence="4">NmrA-like domain-containing protein</fullName>
    </recommendedName>
</protein>
<evidence type="ECO:0000313" key="5">
    <source>
        <dbReference type="EMBL" id="KAG5665019.1"/>
    </source>
</evidence>
<evidence type="ECO:0000313" key="6">
    <source>
        <dbReference type="Proteomes" id="UP000782241"/>
    </source>
</evidence>
<proteinExistence type="inferred from homology"/>
<evidence type="ECO:0000256" key="2">
    <source>
        <dbReference type="ARBA" id="ARBA00022857"/>
    </source>
</evidence>
<dbReference type="GO" id="GO:0016491">
    <property type="term" value="F:oxidoreductase activity"/>
    <property type="evidence" value="ECO:0007669"/>
    <property type="project" value="UniProtKB-KW"/>
</dbReference>
<gene>
    <name evidence="5" type="ORF">KAF25_008753</name>
</gene>
<name>A0A9P7HAC5_9HYPO</name>
<dbReference type="AlphaFoldDB" id="A0A9P7HAC5"/>
<dbReference type="Gene3D" id="3.40.50.720">
    <property type="entry name" value="NAD(P)-binding Rossmann-like Domain"/>
    <property type="match status" value="1"/>
</dbReference>
<keyword evidence="2" id="KW-0521">NADP</keyword>
<evidence type="ECO:0000256" key="1">
    <source>
        <dbReference type="ARBA" id="ARBA00005725"/>
    </source>
</evidence>
<sequence>MSATTFVYSEKIFAMVKVAIAGGSGVVGQSLVDILASQSKHEGIILTRRISSLDLGLPSFVVNYDDITSLKEFLEEHKVETIISAFGINATSLSRSQANLIKAADASSVTKRFIPSSFAIRYPRDGPAILPPLQSYFDSLESLRTSGLEWTVVHNGIFLDYFFPPTGIKTHYDHGTIVVDMLNKAAGIPGTGDEPIVFTYTFDVAKFVIAALDLKIWPEELRILGTKLTFNELVRLGEKARGEKFTVAYDDMEKLRRFEITELPGHKKDYSKFPKGVLLPFLSIFQRWMAEGYGDLEYKGSLNEMFPNIRTLTAQELMECYWKEE</sequence>
<dbReference type="Proteomes" id="UP000782241">
    <property type="component" value="Unassembled WGS sequence"/>
</dbReference>
<dbReference type="InterPro" id="IPR008030">
    <property type="entry name" value="NmrA-like"/>
</dbReference>
<reference evidence="5" key="1">
    <citation type="submission" date="2021-04" db="EMBL/GenBank/DDBJ databases">
        <title>Draft genome of Fusarium avenaceum strain F156N33, isolated from an atmospheric sample in Virginia.</title>
        <authorList>
            <person name="Yang S."/>
            <person name="Vinatzer B.A."/>
            <person name="Coleman J."/>
        </authorList>
    </citation>
    <scope>NUCLEOTIDE SEQUENCE</scope>
    <source>
        <strain evidence="5">F156N33</strain>
    </source>
</reference>
<evidence type="ECO:0000256" key="3">
    <source>
        <dbReference type="ARBA" id="ARBA00023002"/>
    </source>
</evidence>